<dbReference type="InterPro" id="IPR055804">
    <property type="entry name" value="DUF7380"/>
</dbReference>
<evidence type="ECO:0000259" key="1">
    <source>
        <dbReference type="Pfam" id="PF13910"/>
    </source>
</evidence>
<dbReference type="Proteomes" id="UP000053176">
    <property type="component" value="Unassembled WGS sequence"/>
</dbReference>
<name>A0A101KMG6_RHILI</name>
<proteinExistence type="predicted"/>
<evidence type="ECO:0008006" key="5">
    <source>
        <dbReference type="Google" id="ProtNLM"/>
    </source>
</evidence>
<sequence>MAAQENEDKREFPGVTFVVPLDAFRREAVKSATGATAVVDSNDIYTRIHEAKAAAKTAEDAESLSALEVLGQISTYHFAPDDRIEPFRPLAIMQGRRSPIPTDLLSDQIVILAELVPDIGHHAFRARVADVCWLLNKKDAGSGLWAVAAYVQCVRLVLSGDAKFDFDESDAASVPAAEYLTRATIIARSMGWKRSEFDPLRQIIADVSQHALDADDGWGFIHIGPINLSNHVWEFAQTAQAAKILAASAKLVGDHPARRSLWELAGRAYLSTKEIENSNRCLIEAAETYVADADARQDSAAVQVHFLNDAIQALRPIPGTADRRRALQDRLNAIQPRILDEMSSFSHESDITDLVDAVEAEVRGRTLPQVVRALLMCEKSPDPEKLRQGALKAKHSSLADLFSTTVSDKQGRTRFIAPGRDLNAPPDENQVRFLMNRNDSIRRSFVVSGKINPIRRALREEHSVSVDALLPIMRASPFVPPHHEYTFAIGAAKFIGGDELEAAHLVLPQLENSLRHILSLSGVETNRINQDGTQEEAMLSRLLGDFREPLLQIMPAALIQEIDLLFNFRGGPAIRHELAHGKMTDGEFWSADVTYSIWLVLHIVVLPTLRFWDDVATEMTHRGRR</sequence>
<dbReference type="EMBL" id="LPWA01000164">
    <property type="protein sequence ID" value="KUM23533.1"/>
    <property type="molecule type" value="Genomic_DNA"/>
</dbReference>
<feature type="domain" description="DUF4209" evidence="1">
    <location>
        <begin position="510"/>
        <end position="602"/>
    </location>
</feature>
<dbReference type="OrthoDB" id="5519791at2"/>
<dbReference type="InterPro" id="IPR025209">
    <property type="entry name" value="DUF4209"/>
</dbReference>
<gene>
    <name evidence="3" type="ORF">AU467_09300</name>
</gene>
<dbReference type="Pfam" id="PF24098">
    <property type="entry name" value="DUF7380"/>
    <property type="match status" value="1"/>
</dbReference>
<protein>
    <recommendedName>
        <fullName evidence="5">DUF4209 domain-containing protein</fullName>
    </recommendedName>
</protein>
<accession>A0A101KMG6</accession>
<reference evidence="3 4" key="1">
    <citation type="submission" date="2015-12" db="EMBL/GenBank/DDBJ databases">
        <title>Draft genome sequence of Mesorhizobium sp. UFLA 01-765, a multitolerant efficient symbiont and plant-growth promoting strain isolated from Zn-mining soil using Leucaena leucocephala as a trap plant.</title>
        <authorList>
            <person name="Rangel W.M."/>
            <person name="Thijs S."/>
            <person name="Longatti S.M."/>
            <person name="Moreira F.M."/>
            <person name="Weyens N."/>
            <person name="Vangronsveld J."/>
            <person name="Van Hamme J.D."/>
            <person name="Bottos E.M."/>
            <person name="Rineau F."/>
        </authorList>
    </citation>
    <scope>NUCLEOTIDE SEQUENCE [LARGE SCALE GENOMIC DNA]</scope>
    <source>
        <strain evidence="3 4">UFLA 01-765</strain>
    </source>
</reference>
<dbReference type="Pfam" id="PF13910">
    <property type="entry name" value="DUF4209"/>
    <property type="match status" value="1"/>
</dbReference>
<dbReference type="AlphaFoldDB" id="A0A101KMG6"/>
<feature type="domain" description="DUF7380" evidence="2">
    <location>
        <begin position="19"/>
        <end position="197"/>
    </location>
</feature>
<evidence type="ECO:0000313" key="4">
    <source>
        <dbReference type="Proteomes" id="UP000053176"/>
    </source>
</evidence>
<evidence type="ECO:0000313" key="3">
    <source>
        <dbReference type="EMBL" id="KUM23533.1"/>
    </source>
</evidence>
<comment type="caution">
    <text evidence="3">The sequence shown here is derived from an EMBL/GenBank/DDBJ whole genome shotgun (WGS) entry which is preliminary data.</text>
</comment>
<organism evidence="3 4">
    <name type="scientific">Rhizobium loti</name>
    <name type="common">Mesorhizobium loti</name>
    <dbReference type="NCBI Taxonomy" id="381"/>
    <lineage>
        <taxon>Bacteria</taxon>
        <taxon>Pseudomonadati</taxon>
        <taxon>Pseudomonadota</taxon>
        <taxon>Alphaproteobacteria</taxon>
        <taxon>Hyphomicrobiales</taxon>
        <taxon>Phyllobacteriaceae</taxon>
        <taxon>Mesorhizobium</taxon>
    </lineage>
</organism>
<evidence type="ECO:0000259" key="2">
    <source>
        <dbReference type="Pfam" id="PF24098"/>
    </source>
</evidence>